<proteinExistence type="predicted"/>
<dbReference type="GO" id="GO:1901907">
    <property type="term" value="P:diadenosine pentaphosphate catabolic process"/>
    <property type="evidence" value="ECO:0007669"/>
    <property type="project" value="TreeGrafter"/>
</dbReference>
<dbReference type="Gene3D" id="3.90.79.10">
    <property type="entry name" value="Nucleoside Triphosphate Pyrophosphohydrolase"/>
    <property type="match status" value="1"/>
</dbReference>
<dbReference type="EMBL" id="BACD03000012">
    <property type="protein sequence ID" value="GAO47952.1"/>
    <property type="molecule type" value="Genomic_DNA"/>
</dbReference>
<evidence type="ECO:0000256" key="1">
    <source>
        <dbReference type="ARBA" id="ARBA00001946"/>
    </source>
</evidence>
<dbReference type="GO" id="GO:0000298">
    <property type="term" value="F:endopolyphosphatase activity"/>
    <property type="evidence" value="ECO:0007669"/>
    <property type="project" value="TreeGrafter"/>
</dbReference>
<reference evidence="6 7" key="1">
    <citation type="journal article" date="2011" name="J. Gen. Appl. Microbiol.">
        <title>Draft genome sequencing of the enigmatic yeast Saitoella complicata.</title>
        <authorList>
            <person name="Nishida H."/>
            <person name="Hamamoto M."/>
            <person name="Sugiyama J."/>
        </authorList>
    </citation>
    <scope>NUCLEOTIDE SEQUENCE [LARGE SCALE GENOMIC DNA]</scope>
    <source>
        <strain evidence="6 7">NRRL Y-17804</strain>
    </source>
</reference>
<gene>
    <name evidence="6" type="ORF">G7K_2146-t1</name>
</gene>
<dbReference type="OrthoDB" id="2011998at2759"/>
<dbReference type="CDD" id="cd04666">
    <property type="entry name" value="NUDIX_DIPP2_like_Nudt4"/>
    <property type="match status" value="1"/>
</dbReference>
<feature type="domain" description="Nudix hydrolase" evidence="5">
    <location>
        <begin position="27"/>
        <end position="167"/>
    </location>
</feature>
<evidence type="ECO:0000313" key="7">
    <source>
        <dbReference type="Proteomes" id="UP000033140"/>
    </source>
</evidence>
<dbReference type="GO" id="GO:0046872">
    <property type="term" value="F:metal ion binding"/>
    <property type="evidence" value="ECO:0007669"/>
    <property type="project" value="UniProtKB-KW"/>
</dbReference>
<organism evidence="6 7">
    <name type="scientific">Saitoella complicata (strain BCRC 22490 / CBS 7301 / JCM 7358 / NBRC 10748 / NRRL Y-17804)</name>
    <dbReference type="NCBI Taxonomy" id="698492"/>
    <lineage>
        <taxon>Eukaryota</taxon>
        <taxon>Fungi</taxon>
        <taxon>Dikarya</taxon>
        <taxon>Ascomycota</taxon>
        <taxon>Taphrinomycotina</taxon>
        <taxon>Taphrinomycotina incertae sedis</taxon>
        <taxon>Saitoella</taxon>
    </lineage>
</organism>
<dbReference type="GO" id="GO:0034431">
    <property type="term" value="F:bis(5'-adenosyl)-hexaphosphatase activity"/>
    <property type="evidence" value="ECO:0007669"/>
    <property type="project" value="TreeGrafter"/>
</dbReference>
<dbReference type="OMA" id="EDQWPEM"/>
<dbReference type="PANTHER" id="PTHR12629">
    <property type="entry name" value="DIPHOSPHOINOSITOL POLYPHOSPHATE PHOSPHOHYDROLASE"/>
    <property type="match status" value="1"/>
</dbReference>
<dbReference type="PROSITE" id="PS51462">
    <property type="entry name" value="NUDIX"/>
    <property type="match status" value="1"/>
</dbReference>
<evidence type="ECO:0000313" key="6">
    <source>
        <dbReference type="EMBL" id="GAO47952.1"/>
    </source>
</evidence>
<dbReference type="RefSeq" id="XP_019021812.1">
    <property type="nucleotide sequence ID" value="XM_019168537.1"/>
</dbReference>
<dbReference type="InterPro" id="IPR015797">
    <property type="entry name" value="NUDIX_hydrolase-like_dom_sf"/>
</dbReference>
<dbReference type="SUPFAM" id="SSF55811">
    <property type="entry name" value="Nudix"/>
    <property type="match status" value="1"/>
</dbReference>
<comment type="caution">
    <text evidence="6">The sequence shown here is derived from an EMBL/GenBank/DDBJ whole genome shotgun (WGS) entry which is preliminary data.</text>
</comment>
<dbReference type="InterPro" id="IPR000086">
    <property type="entry name" value="NUDIX_hydrolase_dom"/>
</dbReference>
<keyword evidence="7" id="KW-1185">Reference proteome</keyword>
<protein>
    <recommendedName>
        <fullName evidence="5">Nudix hydrolase domain-containing protein</fullName>
    </recommendedName>
</protein>
<accession>A0A0E9NDM6</accession>
<comment type="cofactor">
    <cofactor evidence="1">
        <name>Mg(2+)</name>
        <dbReference type="ChEBI" id="CHEBI:18420"/>
    </cofactor>
</comment>
<dbReference type="GO" id="GO:0005634">
    <property type="term" value="C:nucleus"/>
    <property type="evidence" value="ECO:0007669"/>
    <property type="project" value="TreeGrafter"/>
</dbReference>
<dbReference type="GO" id="GO:1901909">
    <property type="term" value="P:diadenosine hexaphosphate catabolic process"/>
    <property type="evidence" value="ECO:0007669"/>
    <property type="project" value="TreeGrafter"/>
</dbReference>
<keyword evidence="4" id="KW-0460">Magnesium</keyword>
<dbReference type="GO" id="GO:0034432">
    <property type="term" value="F:bis(5'-adenosyl)-pentaphosphatase activity"/>
    <property type="evidence" value="ECO:0007669"/>
    <property type="project" value="TreeGrafter"/>
</dbReference>
<evidence type="ECO:0000256" key="4">
    <source>
        <dbReference type="ARBA" id="ARBA00022842"/>
    </source>
</evidence>
<dbReference type="GO" id="GO:0071543">
    <property type="term" value="P:diphosphoinositol polyphosphate metabolic process"/>
    <property type="evidence" value="ECO:0007669"/>
    <property type="project" value="TreeGrafter"/>
</dbReference>
<dbReference type="InterPro" id="IPR047198">
    <property type="entry name" value="DDP-like_NUDIX"/>
</dbReference>
<evidence type="ECO:0000256" key="3">
    <source>
        <dbReference type="ARBA" id="ARBA00022801"/>
    </source>
</evidence>
<dbReference type="GO" id="GO:0008486">
    <property type="term" value="F:diphosphoinositol-polyphosphate diphosphatase activity"/>
    <property type="evidence" value="ECO:0007669"/>
    <property type="project" value="TreeGrafter"/>
</dbReference>
<keyword evidence="2" id="KW-0479">Metal-binding</keyword>
<dbReference type="GO" id="GO:0005737">
    <property type="term" value="C:cytoplasm"/>
    <property type="evidence" value="ECO:0007669"/>
    <property type="project" value="TreeGrafter"/>
</dbReference>
<dbReference type="Proteomes" id="UP000033140">
    <property type="component" value="Unassembled WGS sequence"/>
</dbReference>
<dbReference type="Pfam" id="PF00293">
    <property type="entry name" value="NUDIX"/>
    <property type="match status" value="1"/>
</dbReference>
<dbReference type="AlphaFoldDB" id="A0A0E9NDM6"/>
<name>A0A0E9NDM6_SAICN</name>
<evidence type="ECO:0000259" key="5">
    <source>
        <dbReference type="PROSITE" id="PS51462"/>
    </source>
</evidence>
<evidence type="ECO:0000256" key="2">
    <source>
        <dbReference type="ARBA" id="ARBA00022723"/>
    </source>
</evidence>
<sequence>MTETPVVALEATSRVGRTKQRYSADTGARLVAGVVATRPHPNPTEVMLVTSASHPNRYVLPKGGWETDEATPESAALREAWEESGIRDCRIVRSLGTIEDARRAKHLKDGDDHIPRAEYWFFECAVGEECTEFPESNERSRVWMSVEQAREALQWRPELVRALERSTAWENLSKKTTEAA</sequence>
<dbReference type="GO" id="GO:1901911">
    <property type="term" value="P:adenosine 5'-(hexahydrogen pentaphosphate) catabolic process"/>
    <property type="evidence" value="ECO:0007669"/>
    <property type="project" value="TreeGrafter"/>
</dbReference>
<dbReference type="PANTHER" id="PTHR12629:SF0">
    <property type="entry name" value="DIPHOSPHOINOSITOL-POLYPHOSPHATE DIPHOSPHATASE"/>
    <property type="match status" value="1"/>
</dbReference>
<reference evidence="6 7" key="3">
    <citation type="journal article" date="2015" name="Genome Announc.">
        <title>Draft Genome Sequence of the Archiascomycetous Yeast Saitoella complicata.</title>
        <authorList>
            <person name="Yamauchi K."/>
            <person name="Kondo S."/>
            <person name="Hamamoto M."/>
            <person name="Takahashi Y."/>
            <person name="Ogura Y."/>
            <person name="Hayashi T."/>
            <person name="Nishida H."/>
        </authorList>
    </citation>
    <scope>NUCLEOTIDE SEQUENCE [LARGE SCALE GENOMIC DNA]</scope>
    <source>
        <strain evidence="6 7">NRRL Y-17804</strain>
    </source>
</reference>
<keyword evidence="3" id="KW-0378">Hydrolase</keyword>
<reference evidence="6 7" key="2">
    <citation type="journal article" date="2014" name="J. Gen. Appl. Microbiol.">
        <title>The early diverging ascomycetous budding yeast Saitoella complicata has three histone deacetylases belonging to the Clr6, Hos2, and Rpd3 lineages.</title>
        <authorList>
            <person name="Nishida H."/>
            <person name="Matsumoto T."/>
            <person name="Kondo S."/>
            <person name="Hamamoto M."/>
            <person name="Yoshikawa H."/>
        </authorList>
    </citation>
    <scope>NUCLEOTIDE SEQUENCE [LARGE SCALE GENOMIC DNA]</scope>
    <source>
        <strain evidence="6 7">NRRL Y-17804</strain>
    </source>
</reference>
<dbReference type="STRING" id="698492.A0A0E9NDM6"/>